<name>A0A061I2D2_CRIGR</name>
<accession>A0A061I2D2</accession>
<organism evidence="1 2">
    <name type="scientific">Cricetulus griseus</name>
    <name type="common">Chinese hamster</name>
    <name type="synonym">Cricetulus barabensis griseus</name>
    <dbReference type="NCBI Taxonomy" id="10029"/>
    <lineage>
        <taxon>Eukaryota</taxon>
        <taxon>Metazoa</taxon>
        <taxon>Chordata</taxon>
        <taxon>Craniata</taxon>
        <taxon>Vertebrata</taxon>
        <taxon>Euteleostomi</taxon>
        <taxon>Mammalia</taxon>
        <taxon>Eutheria</taxon>
        <taxon>Euarchontoglires</taxon>
        <taxon>Glires</taxon>
        <taxon>Rodentia</taxon>
        <taxon>Myomorpha</taxon>
        <taxon>Muroidea</taxon>
        <taxon>Cricetidae</taxon>
        <taxon>Cricetinae</taxon>
        <taxon>Cricetulus</taxon>
    </lineage>
</organism>
<reference evidence="2" key="1">
    <citation type="journal article" date="2013" name="Nat. Biotechnol.">
        <title>Chinese hamster genome sequenced from sorted chromosomes.</title>
        <authorList>
            <person name="Brinkrolf K."/>
            <person name="Rupp O."/>
            <person name="Laux H."/>
            <person name="Kollin F."/>
            <person name="Ernst W."/>
            <person name="Linke B."/>
            <person name="Kofler R."/>
            <person name="Romand S."/>
            <person name="Hesse F."/>
            <person name="Budach W.E."/>
            <person name="Galosy S."/>
            <person name="Muller D."/>
            <person name="Noll T."/>
            <person name="Wienberg J."/>
            <person name="Jostock T."/>
            <person name="Leonard M."/>
            <person name="Grillari J."/>
            <person name="Tauch A."/>
            <person name="Goesmann A."/>
            <person name="Helk B."/>
            <person name="Mott J.E."/>
            <person name="Puhler A."/>
            <person name="Borth N."/>
        </authorList>
    </citation>
    <scope>NUCLEOTIDE SEQUENCE [LARGE SCALE GENOMIC DNA]</scope>
    <source>
        <strain evidence="2">17A/GY</strain>
    </source>
</reference>
<dbReference type="EMBL" id="KE682351">
    <property type="protein sequence ID" value="ERE67298.1"/>
    <property type="molecule type" value="Genomic_DNA"/>
</dbReference>
<gene>
    <name evidence="1" type="ORF">H671_7g18785</name>
</gene>
<sequence length="93" mass="10861">MSPVLQLVSYGYAGLQPREEFFSAYYAQVYELSYDFVVVLKKMAPRGSGTIGDYTHGFLYVEPFLHPCYEAYLMMVDDFSEVFFDLICQYFIE</sequence>
<evidence type="ECO:0000313" key="2">
    <source>
        <dbReference type="Proteomes" id="UP000030759"/>
    </source>
</evidence>
<proteinExistence type="predicted"/>
<dbReference type="AlphaFoldDB" id="A0A061I2D2"/>
<evidence type="ECO:0000313" key="1">
    <source>
        <dbReference type="EMBL" id="ERE67298.1"/>
    </source>
</evidence>
<protein>
    <submittedName>
        <fullName evidence="1">Uncharacterized protein</fullName>
    </submittedName>
</protein>
<dbReference type="Proteomes" id="UP000030759">
    <property type="component" value="Unassembled WGS sequence"/>
</dbReference>